<organism evidence="1 2">
    <name type="scientific">Pistacia integerrima</name>
    <dbReference type="NCBI Taxonomy" id="434235"/>
    <lineage>
        <taxon>Eukaryota</taxon>
        <taxon>Viridiplantae</taxon>
        <taxon>Streptophyta</taxon>
        <taxon>Embryophyta</taxon>
        <taxon>Tracheophyta</taxon>
        <taxon>Spermatophyta</taxon>
        <taxon>Magnoliopsida</taxon>
        <taxon>eudicotyledons</taxon>
        <taxon>Gunneridae</taxon>
        <taxon>Pentapetalae</taxon>
        <taxon>rosids</taxon>
        <taxon>malvids</taxon>
        <taxon>Sapindales</taxon>
        <taxon>Anacardiaceae</taxon>
        <taxon>Pistacia</taxon>
    </lineage>
</organism>
<dbReference type="Proteomes" id="UP001163603">
    <property type="component" value="Chromosome 10"/>
</dbReference>
<protein>
    <submittedName>
        <fullName evidence="1">Uncharacterized protein</fullName>
    </submittedName>
</protein>
<proteinExistence type="predicted"/>
<evidence type="ECO:0000313" key="2">
    <source>
        <dbReference type="Proteomes" id="UP001163603"/>
    </source>
</evidence>
<gene>
    <name evidence="1" type="ORF">Pint_07123</name>
</gene>
<dbReference type="EMBL" id="CM047745">
    <property type="protein sequence ID" value="KAJ0024305.1"/>
    <property type="molecule type" value="Genomic_DNA"/>
</dbReference>
<sequence>MLEDLPDSLPPMRDIQHHINLNPRASLPNMPYYMMSPKKRDILKEKVEELLKKEYIQESMSSYAVLAL</sequence>
<name>A0ACC0XS52_9ROSI</name>
<reference evidence="2" key="1">
    <citation type="journal article" date="2023" name="G3 (Bethesda)">
        <title>Genome assembly and association tests identify interacting loci associated with vigor, precocity, and sex in interspecific pistachio rootstocks.</title>
        <authorList>
            <person name="Palmer W."/>
            <person name="Jacygrad E."/>
            <person name="Sagayaradj S."/>
            <person name="Cavanaugh K."/>
            <person name="Han R."/>
            <person name="Bertier L."/>
            <person name="Beede B."/>
            <person name="Kafkas S."/>
            <person name="Golino D."/>
            <person name="Preece J."/>
            <person name="Michelmore R."/>
        </authorList>
    </citation>
    <scope>NUCLEOTIDE SEQUENCE [LARGE SCALE GENOMIC DNA]</scope>
</reference>
<keyword evidence="2" id="KW-1185">Reference proteome</keyword>
<accession>A0ACC0XS52</accession>
<comment type="caution">
    <text evidence="1">The sequence shown here is derived from an EMBL/GenBank/DDBJ whole genome shotgun (WGS) entry which is preliminary data.</text>
</comment>
<evidence type="ECO:0000313" key="1">
    <source>
        <dbReference type="EMBL" id="KAJ0024305.1"/>
    </source>
</evidence>